<dbReference type="InterPro" id="IPR021795">
    <property type="entry name" value="DUF3363"/>
</dbReference>
<gene>
    <name evidence="1" type="ORF">A0U92_14775</name>
</gene>
<dbReference type="RefSeq" id="WP_077813842.1">
    <property type="nucleotide sequence ID" value="NZ_CP014692.1"/>
</dbReference>
<reference evidence="1 2" key="1">
    <citation type="submission" date="2016-03" db="EMBL/GenBank/DDBJ databases">
        <title>Acetic acid bacteria sequencing.</title>
        <authorList>
            <person name="Brandt J."/>
            <person name="Jakob F."/>
            <person name="Vogel R.F."/>
        </authorList>
    </citation>
    <scope>NUCLEOTIDE SEQUENCE [LARGE SCALE GENOMIC DNA]</scope>
    <source>
        <strain evidence="1 2">TMW2.1153</strain>
    </source>
</reference>
<sequence length="166" mass="18626">MADQTVEKTRPRAEHEIEAALRQDVTAERWTRLDAELQRHADDLGIVDLRADATTGFGQDATHRALLTGRAQTLERMGLTTPEGPGRWSLTPDMADTLREMGARGDIIKTMHRAMTERSRDLMMSSGDYVISGEHHPTKLTGRLLDRGLHNELTGEAYAVSFWTKE</sequence>
<dbReference type="STRING" id="435.A0U92_14775"/>
<keyword evidence="2" id="KW-1185">Reference proteome</keyword>
<evidence type="ECO:0008006" key="3">
    <source>
        <dbReference type="Google" id="ProtNLM"/>
    </source>
</evidence>
<proteinExistence type="predicted"/>
<evidence type="ECO:0000313" key="1">
    <source>
        <dbReference type="EMBL" id="AQS85825.1"/>
    </source>
</evidence>
<dbReference type="Proteomes" id="UP000188937">
    <property type="component" value="Chromosome"/>
</dbReference>
<dbReference type="EMBL" id="CP014692">
    <property type="protein sequence ID" value="AQS85825.1"/>
    <property type="molecule type" value="Genomic_DNA"/>
</dbReference>
<dbReference type="Pfam" id="PF11843">
    <property type="entry name" value="DUF3363"/>
    <property type="match status" value="1"/>
</dbReference>
<accession>A0A1U9KJ45</accession>
<evidence type="ECO:0000313" key="2">
    <source>
        <dbReference type="Proteomes" id="UP000188937"/>
    </source>
</evidence>
<dbReference type="OrthoDB" id="9809969at2"/>
<dbReference type="AlphaFoldDB" id="A0A1U9KJ45"/>
<name>A0A1U9KJ45_ACEAC</name>
<protein>
    <recommendedName>
        <fullName evidence="3">DUF3363 domain-containing protein</fullName>
    </recommendedName>
</protein>
<dbReference type="KEGG" id="aace:A0U92_14775"/>
<organism evidence="1 2">
    <name type="scientific">Acetobacter aceti</name>
    <dbReference type="NCBI Taxonomy" id="435"/>
    <lineage>
        <taxon>Bacteria</taxon>
        <taxon>Pseudomonadati</taxon>
        <taxon>Pseudomonadota</taxon>
        <taxon>Alphaproteobacteria</taxon>
        <taxon>Acetobacterales</taxon>
        <taxon>Acetobacteraceae</taxon>
        <taxon>Acetobacter</taxon>
        <taxon>Acetobacter subgen. Acetobacter</taxon>
    </lineage>
</organism>